<feature type="region of interest" description="Disordered" evidence="2">
    <location>
        <begin position="406"/>
        <end position="450"/>
    </location>
</feature>
<dbReference type="HOGENOM" id="CLU_608565_0_0_1"/>
<feature type="coiled-coil region" evidence="1">
    <location>
        <begin position="39"/>
        <end position="80"/>
    </location>
</feature>
<proteinExistence type="predicted"/>
<protein>
    <submittedName>
        <fullName evidence="3">Structural maintenance of chromosomes protein 3</fullName>
    </submittedName>
</protein>
<dbReference type="EMBL" id="JPOX01000066">
    <property type="protein sequence ID" value="KFX41221.1"/>
    <property type="molecule type" value="Genomic_DNA"/>
</dbReference>
<sequence length="450" mass="50486">MAPRDTSSNSKESGFIWALENLRVSINEVAKYGSKIKTVEELQQERNIALQKRAEADAIIEKQQRRISDHVETVKSLEKEKEATIDAFERRFKLWATEEARLKSELQNIKADIGLNQHKELADLKKKSDDQGNQITSLKGQLDQQITLNTGLEERLLRAQTKLKDLIHSVGLEEIGPDFKQHVEKLEKDLHQIVYDYFYQGTSPSHAGRGHSQWTGLPCDWLPITPFSIHSTNSYIRVCAIQNILASKISKDIFQPLCIRAPSGIQSVGQVLERTTSLSGRQQAITCSLILKAFEEDEKSIRRSMITAIVLEISSIVGDLVHDRSAFEKDLTSLLNQATDLWLKTQKCAIGIRATMDVRISGVEWRAAGGSSKQGNPILAIFPFFMSDSQPLYQGLAVWPNDPALSPSIQATPRSVNKGRHQNSEPRTPKSLSSPAERSQKNALQQQKLD</sequence>
<organism evidence="3">
    <name type="scientific">Talaromyces marneffei PM1</name>
    <dbReference type="NCBI Taxonomy" id="1077442"/>
    <lineage>
        <taxon>Eukaryota</taxon>
        <taxon>Fungi</taxon>
        <taxon>Dikarya</taxon>
        <taxon>Ascomycota</taxon>
        <taxon>Pezizomycotina</taxon>
        <taxon>Eurotiomycetes</taxon>
        <taxon>Eurotiomycetidae</taxon>
        <taxon>Eurotiales</taxon>
        <taxon>Trichocomaceae</taxon>
        <taxon>Talaromyces</taxon>
        <taxon>Talaromyces sect. Talaromyces</taxon>
    </lineage>
</organism>
<evidence type="ECO:0000256" key="1">
    <source>
        <dbReference type="SAM" id="Coils"/>
    </source>
</evidence>
<reference key="1">
    <citation type="journal article" date="2014" name="PLoS Genet.">
        <title>Signature Gene Expression Reveals Novel Clues to the Molecular Mechanisms of Dimorphic Transition in Penicillium marneffei.</title>
        <authorList>
            <person name="Yang E."/>
            <person name="Wang G."/>
            <person name="Cai J."/>
            <person name="Woo P.C."/>
            <person name="Lau S.K."/>
            <person name="Yuen K.-Y."/>
            <person name="Chow W.-N."/>
            <person name="Lin X."/>
        </authorList>
    </citation>
    <scope>NUCLEOTIDE SEQUENCE [LARGE SCALE GENOMIC DNA]</scope>
    <source>
        <strain>PM1</strain>
    </source>
</reference>
<evidence type="ECO:0000313" key="3">
    <source>
        <dbReference type="EMBL" id="KFX41221.1"/>
    </source>
</evidence>
<gene>
    <name evidence="3" type="ORF">GQ26_0660120</name>
</gene>
<name>A0A093V377_TALMA</name>
<accession>A0A093V377</accession>
<reference evidence="3" key="2">
    <citation type="journal article" date="2014" name="PLoS Genet.">
        <title>Signature gene expression reveals novel clues to the molecular mechanisms of dimorphic transition in Penicillium marneffei.</title>
        <authorList>
            <person name="Yang E."/>
            <person name="Wang G."/>
            <person name="Cai J."/>
            <person name="Woo P.C."/>
            <person name="Lau S.K."/>
            <person name="Yuen K.-Y."/>
            <person name="Chow W.-N."/>
            <person name="Lin X."/>
        </authorList>
    </citation>
    <scope>NUCLEOTIDE SEQUENCE</scope>
    <source>
        <strain evidence="3">PM1</strain>
    </source>
</reference>
<feature type="compositionally biased region" description="Polar residues" evidence="2">
    <location>
        <begin position="430"/>
        <end position="450"/>
    </location>
</feature>
<dbReference type="AlphaFoldDB" id="A0A093V377"/>
<comment type="caution">
    <text evidence="3">The sequence shown here is derived from an EMBL/GenBank/DDBJ whole genome shotgun (WGS) entry which is preliminary data.</text>
</comment>
<evidence type="ECO:0000256" key="2">
    <source>
        <dbReference type="SAM" id="MobiDB-lite"/>
    </source>
</evidence>
<keyword evidence="1" id="KW-0175">Coiled coil</keyword>